<dbReference type="AlphaFoldDB" id="A0A512BRF1"/>
<proteinExistence type="predicted"/>
<dbReference type="CDD" id="cd01948">
    <property type="entry name" value="EAL"/>
    <property type="match status" value="1"/>
</dbReference>
<evidence type="ECO:0000256" key="1">
    <source>
        <dbReference type="SAM" id="MobiDB-lite"/>
    </source>
</evidence>
<dbReference type="InterPro" id="IPR035919">
    <property type="entry name" value="EAL_sf"/>
</dbReference>
<dbReference type="Pfam" id="PF00563">
    <property type="entry name" value="EAL"/>
    <property type="match status" value="1"/>
</dbReference>
<dbReference type="SUPFAM" id="SSF141868">
    <property type="entry name" value="EAL domain-like"/>
    <property type="match status" value="1"/>
</dbReference>
<feature type="region of interest" description="Disordered" evidence="1">
    <location>
        <begin position="46"/>
        <end position="70"/>
    </location>
</feature>
<keyword evidence="4" id="KW-1185">Reference proteome</keyword>
<sequence length="346" mass="38226">MLGGVVRELARNVAAQNRDVAQLKDTLSEAVRGDDKSTLRVVPELGQSRDAGASQPSPQPEPSLLPRRETEDEIRRMRLVTQAFETDQVELHLQPVVALPQRKVRFYEALARLRLLDGTLLGPAEFLPALERLGRAPEFDRRIVIRALSVARHLLARGREAIVGVNLSPRSIREPDFLFSLVGLMDSAPEVLGKVVLELPQAAWRSLDAEQKEALALLRDKGVPLSLDRAVDLDFNARTLADLGVRFLKLPAELMIAADRAEGPTYIHDTGVRDFASVLRREGIKLVADRVEREEMVPALINLGMPLAQGFVFAAPRAVRSEVLVSPARNTAFSQRDDGSDLRRAG</sequence>
<dbReference type="InterPro" id="IPR001633">
    <property type="entry name" value="EAL_dom"/>
</dbReference>
<organism evidence="3 4">
    <name type="scientific">Microvirga aerophila</name>
    <dbReference type="NCBI Taxonomy" id="670291"/>
    <lineage>
        <taxon>Bacteria</taxon>
        <taxon>Pseudomonadati</taxon>
        <taxon>Pseudomonadota</taxon>
        <taxon>Alphaproteobacteria</taxon>
        <taxon>Hyphomicrobiales</taxon>
        <taxon>Methylobacteriaceae</taxon>
        <taxon>Microvirga</taxon>
    </lineage>
</organism>
<dbReference type="EMBL" id="BJYU01000025">
    <property type="protein sequence ID" value="GEO14586.1"/>
    <property type="molecule type" value="Genomic_DNA"/>
</dbReference>
<dbReference type="GO" id="GO:0071111">
    <property type="term" value="F:cyclic-guanylate-specific phosphodiesterase activity"/>
    <property type="evidence" value="ECO:0007669"/>
    <property type="project" value="InterPro"/>
</dbReference>
<dbReference type="PANTHER" id="PTHR33121">
    <property type="entry name" value="CYCLIC DI-GMP PHOSPHODIESTERASE PDEF"/>
    <property type="match status" value="1"/>
</dbReference>
<dbReference type="Gene3D" id="3.20.20.450">
    <property type="entry name" value="EAL domain"/>
    <property type="match status" value="1"/>
</dbReference>
<evidence type="ECO:0000313" key="3">
    <source>
        <dbReference type="EMBL" id="GEO14586.1"/>
    </source>
</evidence>
<dbReference type="InterPro" id="IPR050706">
    <property type="entry name" value="Cyclic-di-GMP_PDE-like"/>
</dbReference>
<feature type="domain" description="EAL" evidence="2">
    <location>
        <begin position="73"/>
        <end position="330"/>
    </location>
</feature>
<gene>
    <name evidence="3" type="ORF">MAE02_22820</name>
</gene>
<reference evidence="3 4" key="1">
    <citation type="submission" date="2019-07" db="EMBL/GenBank/DDBJ databases">
        <title>Whole genome shotgun sequence of Microvirga aerophila NBRC 106136.</title>
        <authorList>
            <person name="Hosoyama A."/>
            <person name="Uohara A."/>
            <person name="Ohji S."/>
            <person name="Ichikawa N."/>
        </authorList>
    </citation>
    <scope>NUCLEOTIDE SEQUENCE [LARGE SCALE GENOMIC DNA]</scope>
    <source>
        <strain evidence="3 4">NBRC 106136</strain>
    </source>
</reference>
<protein>
    <recommendedName>
        <fullName evidence="2">EAL domain-containing protein</fullName>
    </recommendedName>
</protein>
<dbReference type="Proteomes" id="UP000321085">
    <property type="component" value="Unassembled WGS sequence"/>
</dbReference>
<dbReference type="RefSeq" id="WP_114185542.1">
    <property type="nucleotide sequence ID" value="NZ_BJYU01000025.1"/>
</dbReference>
<dbReference type="OrthoDB" id="7178689at2"/>
<dbReference type="PANTHER" id="PTHR33121:SF79">
    <property type="entry name" value="CYCLIC DI-GMP PHOSPHODIESTERASE PDED-RELATED"/>
    <property type="match status" value="1"/>
</dbReference>
<comment type="caution">
    <text evidence="3">The sequence shown here is derived from an EMBL/GenBank/DDBJ whole genome shotgun (WGS) entry which is preliminary data.</text>
</comment>
<dbReference type="SMART" id="SM00052">
    <property type="entry name" value="EAL"/>
    <property type="match status" value="1"/>
</dbReference>
<evidence type="ECO:0000313" key="4">
    <source>
        <dbReference type="Proteomes" id="UP000321085"/>
    </source>
</evidence>
<evidence type="ECO:0000259" key="2">
    <source>
        <dbReference type="PROSITE" id="PS50883"/>
    </source>
</evidence>
<accession>A0A512BRF1</accession>
<dbReference type="PROSITE" id="PS50883">
    <property type="entry name" value="EAL"/>
    <property type="match status" value="1"/>
</dbReference>
<name>A0A512BRF1_9HYPH</name>